<dbReference type="Proteomes" id="UP001153331">
    <property type="component" value="Unassembled WGS sequence"/>
</dbReference>
<sequence length="372" mass="41770">MCSKHFRIHDPQTQSDFLNRLPGEVRNEVYALVFEVTDWSTSEAFPLRPQTRPPHPLSLLLTCRRVHHEASILAFRTYTFPIWPGTQPTYLGLKSATSHLSQIQVEAVRSLSALSNYDAGSLISNALLLFPRLERFVIKSEKSGLQGCAHRRPAYPWTSHSSADWSEDTRLSLQAVEKYAPPWLLCVVESVTDGTAYRWQIGCKWTVKWPQLDSELCYSRIECDMDGLREELFMDADAVGTVSGVQKCVFGCRDVSWTSVVLVQEGGRRIDIGVVYCDGERSAQPKKQYVPKIALVPGTTPAGEVVVAGTGIKYEVDDEYWETMRRRNGDWGALCRGFWKSAAVWPVAATTSKRGSSPAVQTMRDDISSEEK</sequence>
<comment type="caution">
    <text evidence="1">The sequence shown here is derived from an EMBL/GenBank/DDBJ whole genome shotgun (WGS) entry which is preliminary data.</text>
</comment>
<proteinExistence type="predicted"/>
<protein>
    <submittedName>
        <fullName evidence="1">Uncharacterized protein</fullName>
    </submittedName>
</protein>
<dbReference type="EMBL" id="JAPHNI010000991">
    <property type="protein sequence ID" value="KAJ8107161.1"/>
    <property type="molecule type" value="Genomic_DNA"/>
</dbReference>
<reference evidence="1" key="1">
    <citation type="submission" date="2022-11" db="EMBL/GenBank/DDBJ databases">
        <title>Genome Sequence of Boeremia exigua.</title>
        <authorList>
            <person name="Buettner E."/>
        </authorList>
    </citation>
    <scope>NUCLEOTIDE SEQUENCE</scope>
    <source>
        <strain evidence="1">CU02</strain>
    </source>
</reference>
<gene>
    <name evidence="1" type="ORF">OPT61_g9055</name>
</gene>
<accession>A0ACC2HXD2</accession>
<evidence type="ECO:0000313" key="1">
    <source>
        <dbReference type="EMBL" id="KAJ8107161.1"/>
    </source>
</evidence>
<organism evidence="1 2">
    <name type="scientific">Boeremia exigua</name>
    <dbReference type="NCBI Taxonomy" id="749465"/>
    <lineage>
        <taxon>Eukaryota</taxon>
        <taxon>Fungi</taxon>
        <taxon>Dikarya</taxon>
        <taxon>Ascomycota</taxon>
        <taxon>Pezizomycotina</taxon>
        <taxon>Dothideomycetes</taxon>
        <taxon>Pleosporomycetidae</taxon>
        <taxon>Pleosporales</taxon>
        <taxon>Pleosporineae</taxon>
        <taxon>Didymellaceae</taxon>
        <taxon>Boeremia</taxon>
    </lineage>
</organism>
<name>A0ACC2HXD2_9PLEO</name>
<keyword evidence="2" id="KW-1185">Reference proteome</keyword>
<evidence type="ECO:0000313" key="2">
    <source>
        <dbReference type="Proteomes" id="UP001153331"/>
    </source>
</evidence>